<evidence type="ECO:0000256" key="20">
    <source>
        <dbReference type="RuleBase" id="RU004516"/>
    </source>
</evidence>
<accession>A0A930UF86</accession>
<evidence type="ECO:0000256" key="19">
    <source>
        <dbReference type="RuleBase" id="RU004106"/>
    </source>
</evidence>
<dbReference type="CDD" id="cd01557">
    <property type="entry name" value="BCAT_beta_family"/>
    <property type="match status" value="1"/>
</dbReference>
<dbReference type="InterPro" id="IPR018300">
    <property type="entry name" value="Aminotrans_IV_CS"/>
</dbReference>
<dbReference type="InterPro" id="IPR005785">
    <property type="entry name" value="B_amino_transI"/>
</dbReference>
<evidence type="ECO:0000256" key="9">
    <source>
        <dbReference type="ARBA" id="ARBA00022679"/>
    </source>
</evidence>
<dbReference type="InterPro" id="IPR043131">
    <property type="entry name" value="BCAT-like_N"/>
</dbReference>
<proteinExistence type="inferred from homology"/>
<keyword evidence="8 21" id="KW-0028">Amino-acid biosynthesis</keyword>
<evidence type="ECO:0000256" key="17">
    <source>
        <dbReference type="ARBA" id="ARBA00049529"/>
    </source>
</evidence>
<dbReference type="GO" id="GO:0006532">
    <property type="term" value="P:aspartate biosynthetic process"/>
    <property type="evidence" value="ECO:0007669"/>
    <property type="project" value="TreeGrafter"/>
</dbReference>
<sequence>MASPGKRPAMTQRSGKLWLNGRLVPAASAKVHVLTHGLHYGTGVFEGVRAYATEHGPAIFRLQDHTRRLLASARVVGMKIPHAFAQLCAAQLSVVKENRLQDAYIRPVAFYADGGLGINVANHKVVTVVAAFAFGAYLGKAGVEKGIDVGVSSFRRPDPAGTMVHAKVCGNYINSVMALAEAKRNGYAEAVMLDKDGYLSEGSGENIFLKLNGELVTPTTEASLNGITRQTIIEIAAGLGVEVVERRIARDEIYAAEEAFFTGTAAEVTPIASVDGVKIGTGRRGRLTKKLQQAYFDCVRGRHALSEKHLTYVPRKRA</sequence>
<dbReference type="InterPro" id="IPR043132">
    <property type="entry name" value="BCAT-like_C"/>
</dbReference>
<comment type="pathway">
    <text evidence="5 21">Amino-acid biosynthesis; L-leucine biosynthesis; L-leucine from 3-methyl-2-oxobutanoate: step 4/4.</text>
</comment>
<dbReference type="FunFam" id="3.20.10.10:FF:000002">
    <property type="entry name" value="D-alanine aminotransferase"/>
    <property type="match status" value="1"/>
</dbReference>
<keyword evidence="23" id="KW-1185">Reference proteome</keyword>
<evidence type="ECO:0000256" key="16">
    <source>
        <dbReference type="ARBA" id="ARBA00049229"/>
    </source>
</evidence>
<dbReference type="InterPro" id="IPR050571">
    <property type="entry name" value="Class-IV_PLP-Dep_Aminotrnsfr"/>
</dbReference>
<comment type="cofactor">
    <cofactor evidence="1 20">
        <name>pyridoxal 5'-phosphate</name>
        <dbReference type="ChEBI" id="CHEBI:597326"/>
    </cofactor>
</comment>
<dbReference type="InterPro" id="IPR033939">
    <property type="entry name" value="BCAT_family"/>
</dbReference>
<evidence type="ECO:0000256" key="7">
    <source>
        <dbReference type="ARBA" id="ARBA00022576"/>
    </source>
</evidence>
<evidence type="ECO:0000256" key="12">
    <source>
        <dbReference type="ARBA" id="ARBA00023304"/>
    </source>
</evidence>
<evidence type="ECO:0000256" key="1">
    <source>
        <dbReference type="ARBA" id="ARBA00001933"/>
    </source>
</evidence>
<evidence type="ECO:0000256" key="3">
    <source>
        <dbReference type="ARBA" id="ARBA00004824"/>
    </source>
</evidence>
<evidence type="ECO:0000256" key="5">
    <source>
        <dbReference type="ARBA" id="ARBA00005072"/>
    </source>
</evidence>
<comment type="catalytic activity">
    <reaction evidence="17">
        <text>4-amino-4-deoxychorismate = 4-aminobenzoate + pyruvate + H(+)</text>
        <dbReference type="Rhea" id="RHEA:16201"/>
        <dbReference type="ChEBI" id="CHEBI:15361"/>
        <dbReference type="ChEBI" id="CHEBI:15378"/>
        <dbReference type="ChEBI" id="CHEBI:17836"/>
        <dbReference type="ChEBI" id="CHEBI:58406"/>
        <dbReference type="EC" id="4.1.3.38"/>
    </reaction>
</comment>
<dbReference type="PANTHER" id="PTHR42743">
    <property type="entry name" value="AMINO-ACID AMINOTRANSFERASE"/>
    <property type="match status" value="1"/>
</dbReference>
<evidence type="ECO:0000256" key="6">
    <source>
        <dbReference type="ARBA" id="ARBA00009320"/>
    </source>
</evidence>
<dbReference type="GO" id="GO:0046656">
    <property type="term" value="P:folic acid biosynthetic process"/>
    <property type="evidence" value="ECO:0007669"/>
    <property type="project" value="UniProtKB-KW"/>
</dbReference>
<comment type="pathway">
    <text evidence="4 21">Amino-acid biosynthesis; L-valine biosynthesis; L-valine from pyruvate: step 4/4.</text>
</comment>
<gene>
    <name evidence="21" type="primary">ilvE</name>
    <name evidence="22" type="ORF">ISN26_00560</name>
</gene>
<comment type="catalytic activity">
    <reaction evidence="15 21">
        <text>L-isoleucine + 2-oxoglutarate = (S)-3-methyl-2-oxopentanoate + L-glutamate</text>
        <dbReference type="Rhea" id="RHEA:24801"/>
        <dbReference type="ChEBI" id="CHEBI:16810"/>
        <dbReference type="ChEBI" id="CHEBI:29985"/>
        <dbReference type="ChEBI" id="CHEBI:35146"/>
        <dbReference type="ChEBI" id="CHEBI:58045"/>
        <dbReference type="EC" id="2.6.1.42"/>
    </reaction>
</comment>
<dbReference type="AlphaFoldDB" id="A0A930UF86"/>
<dbReference type="EMBL" id="JADHEI010000009">
    <property type="protein sequence ID" value="MBF2734583.1"/>
    <property type="molecule type" value="Genomic_DNA"/>
</dbReference>
<comment type="similarity">
    <text evidence="6 19">Belongs to the class-IV pyridoxal-phosphate-dependent aminotransferase family.</text>
</comment>
<evidence type="ECO:0000256" key="21">
    <source>
        <dbReference type="RuleBase" id="RU364094"/>
    </source>
</evidence>
<comment type="catalytic activity">
    <reaction evidence="14 21">
        <text>L-valine + 2-oxoglutarate = 3-methyl-2-oxobutanoate + L-glutamate</text>
        <dbReference type="Rhea" id="RHEA:24813"/>
        <dbReference type="ChEBI" id="CHEBI:11851"/>
        <dbReference type="ChEBI" id="CHEBI:16810"/>
        <dbReference type="ChEBI" id="CHEBI:29985"/>
        <dbReference type="ChEBI" id="CHEBI:57762"/>
        <dbReference type="EC" id="2.6.1.42"/>
    </reaction>
</comment>
<dbReference type="InterPro" id="IPR036038">
    <property type="entry name" value="Aminotransferase-like"/>
</dbReference>
<keyword evidence="10 20" id="KW-0663">Pyridoxal phosphate</keyword>
<name>A0A930UF86_9GAMM</name>
<evidence type="ECO:0000313" key="23">
    <source>
        <dbReference type="Proteomes" id="UP000604381"/>
    </source>
</evidence>
<evidence type="ECO:0000256" key="18">
    <source>
        <dbReference type="ARBA" id="ARBA00054027"/>
    </source>
</evidence>
<organism evidence="22 23">
    <name type="scientific">Candidatus Amphirhobacter heronislandensis</name>
    <dbReference type="NCBI Taxonomy" id="1732024"/>
    <lineage>
        <taxon>Bacteria</taxon>
        <taxon>Pseudomonadati</taxon>
        <taxon>Pseudomonadota</taxon>
        <taxon>Gammaproteobacteria</taxon>
        <taxon>Candidatus Tethybacterales</taxon>
        <taxon>Candidatus Tethybacteraceae</taxon>
        <taxon>Candidatus Amphirhobacter</taxon>
    </lineage>
</organism>
<comment type="function">
    <text evidence="2 21">Acts on leucine, isoleucine and valine.</text>
</comment>
<dbReference type="GO" id="GO:0008696">
    <property type="term" value="F:4-amino-4-deoxychorismate lyase activity"/>
    <property type="evidence" value="ECO:0007669"/>
    <property type="project" value="UniProtKB-EC"/>
</dbReference>
<protein>
    <recommendedName>
        <fullName evidence="21">Branched-chain-amino-acid aminotransferase</fullName>
        <shortName evidence="21">BCAT</shortName>
        <ecNumber evidence="21">2.6.1.42</ecNumber>
    </recommendedName>
</protein>
<dbReference type="GO" id="GO:0009099">
    <property type="term" value="P:L-valine biosynthetic process"/>
    <property type="evidence" value="ECO:0007669"/>
    <property type="project" value="TreeGrafter"/>
</dbReference>
<dbReference type="EC" id="2.6.1.42" evidence="21"/>
<comment type="pathway">
    <text evidence="3 21">Amino-acid biosynthesis; L-isoleucine biosynthesis; L-isoleucine from 2-oxobutanoate: step 4/4.</text>
</comment>
<evidence type="ECO:0000256" key="11">
    <source>
        <dbReference type="ARBA" id="ARBA00022909"/>
    </source>
</evidence>
<dbReference type="NCBIfam" id="NF005146">
    <property type="entry name" value="PRK06606.1"/>
    <property type="match status" value="1"/>
</dbReference>
<dbReference type="GO" id="GO:0005829">
    <property type="term" value="C:cytosol"/>
    <property type="evidence" value="ECO:0007669"/>
    <property type="project" value="TreeGrafter"/>
</dbReference>
<evidence type="ECO:0000256" key="13">
    <source>
        <dbReference type="ARBA" id="ARBA00035633"/>
    </source>
</evidence>
<dbReference type="Gene3D" id="3.30.470.10">
    <property type="match status" value="1"/>
</dbReference>
<comment type="pathway">
    <text evidence="13">Cofactor biosynthesis; tetrahydrofolate biosynthesis; 4-aminobenzoate from chorismate: step 2/2.</text>
</comment>
<dbReference type="Gene3D" id="3.20.10.10">
    <property type="entry name" value="D-amino Acid Aminotransferase, subunit A, domain 2"/>
    <property type="match status" value="1"/>
</dbReference>
<dbReference type="PANTHER" id="PTHR42743:SF11">
    <property type="entry name" value="AMINODEOXYCHORISMATE LYASE"/>
    <property type="match status" value="1"/>
</dbReference>
<dbReference type="GO" id="GO:0004084">
    <property type="term" value="F:branched-chain-amino-acid transaminase activity"/>
    <property type="evidence" value="ECO:0007669"/>
    <property type="project" value="UniProtKB-EC"/>
</dbReference>
<comment type="function">
    <text evidence="18">Involved in the biosynthesis of p-aminobenzoate (PABA), a precursor of tetrahydrofolate. Converts 4-amino-4-deoxychorismate into 4-aminobenzoate (PABA) and pyruvate.</text>
</comment>
<evidence type="ECO:0000256" key="14">
    <source>
        <dbReference type="ARBA" id="ARBA00048212"/>
    </source>
</evidence>
<dbReference type="InterPro" id="IPR001544">
    <property type="entry name" value="Aminotrans_IV"/>
</dbReference>
<evidence type="ECO:0000256" key="4">
    <source>
        <dbReference type="ARBA" id="ARBA00004931"/>
    </source>
</evidence>
<dbReference type="NCBIfam" id="TIGR01122">
    <property type="entry name" value="ilvE_I"/>
    <property type="match status" value="1"/>
</dbReference>
<dbReference type="GO" id="GO:0009098">
    <property type="term" value="P:L-leucine biosynthetic process"/>
    <property type="evidence" value="ECO:0007669"/>
    <property type="project" value="TreeGrafter"/>
</dbReference>
<evidence type="ECO:0000256" key="15">
    <source>
        <dbReference type="ARBA" id="ARBA00048798"/>
    </source>
</evidence>
<evidence type="ECO:0000256" key="8">
    <source>
        <dbReference type="ARBA" id="ARBA00022605"/>
    </source>
</evidence>
<keyword evidence="11" id="KW-0289">Folate biosynthesis</keyword>
<evidence type="ECO:0000256" key="10">
    <source>
        <dbReference type="ARBA" id="ARBA00022898"/>
    </source>
</evidence>
<comment type="caution">
    <text evidence="22">The sequence shown here is derived from an EMBL/GenBank/DDBJ whole genome shotgun (WGS) entry which is preliminary data.</text>
</comment>
<dbReference type="Pfam" id="PF01063">
    <property type="entry name" value="Aminotran_4"/>
    <property type="match status" value="1"/>
</dbReference>
<comment type="catalytic activity">
    <reaction evidence="16 21">
        <text>L-leucine + 2-oxoglutarate = 4-methyl-2-oxopentanoate + L-glutamate</text>
        <dbReference type="Rhea" id="RHEA:18321"/>
        <dbReference type="ChEBI" id="CHEBI:16810"/>
        <dbReference type="ChEBI" id="CHEBI:17865"/>
        <dbReference type="ChEBI" id="CHEBI:29985"/>
        <dbReference type="ChEBI" id="CHEBI:57427"/>
        <dbReference type="EC" id="2.6.1.42"/>
    </reaction>
</comment>
<dbReference type="Proteomes" id="UP000604381">
    <property type="component" value="Unassembled WGS sequence"/>
</dbReference>
<dbReference type="SUPFAM" id="SSF56752">
    <property type="entry name" value="D-aminoacid aminotransferase-like PLP-dependent enzymes"/>
    <property type="match status" value="1"/>
</dbReference>
<dbReference type="PROSITE" id="PS00770">
    <property type="entry name" value="AA_TRANSFER_CLASS_4"/>
    <property type="match status" value="1"/>
</dbReference>
<evidence type="ECO:0000256" key="2">
    <source>
        <dbReference type="ARBA" id="ARBA00003109"/>
    </source>
</evidence>
<reference evidence="22" key="1">
    <citation type="submission" date="2020-10" db="EMBL/GenBank/DDBJ databases">
        <title>An improved Amphimedon queenslandica hologenome assembly reveals how three proteobacterial symbionts can extend the metabolic phenotypic of their marine sponge host.</title>
        <authorList>
            <person name="Degnan B."/>
            <person name="Degnan S."/>
            <person name="Xiang X."/>
        </authorList>
    </citation>
    <scope>NUCLEOTIDE SEQUENCE</scope>
    <source>
        <strain evidence="22">AqS2</strain>
    </source>
</reference>
<evidence type="ECO:0000313" key="22">
    <source>
        <dbReference type="EMBL" id="MBF2734583.1"/>
    </source>
</evidence>
<keyword evidence="9 21" id="KW-0808">Transferase</keyword>
<keyword evidence="7 21" id="KW-0032">Aminotransferase</keyword>
<keyword evidence="12 21" id="KW-0100">Branched-chain amino acid biosynthesis</keyword>